<name>A0A399G1J0_9ACTN</name>
<evidence type="ECO:0000256" key="1">
    <source>
        <dbReference type="ARBA" id="ARBA00022448"/>
    </source>
</evidence>
<dbReference type="PANTHER" id="PTHR45772">
    <property type="entry name" value="CONSERVED COMPONENT OF ABC TRANSPORTER FOR NATURAL AMINO ACIDS-RELATED"/>
    <property type="match status" value="1"/>
</dbReference>
<keyword evidence="6" id="KW-1185">Reference proteome</keyword>
<dbReference type="InterPro" id="IPR003593">
    <property type="entry name" value="AAA+_ATPase"/>
</dbReference>
<dbReference type="InterPro" id="IPR051120">
    <property type="entry name" value="ABC_AA/LPS_Transport"/>
</dbReference>
<dbReference type="Pfam" id="PF00005">
    <property type="entry name" value="ABC_tran"/>
    <property type="match status" value="1"/>
</dbReference>
<evidence type="ECO:0000256" key="3">
    <source>
        <dbReference type="ARBA" id="ARBA00022840"/>
    </source>
</evidence>
<dbReference type="Gene3D" id="3.40.50.300">
    <property type="entry name" value="P-loop containing nucleotide triphosphate hydrolases"/>
    <property type="match status" value="1"/>
</dbReference>
<keyword evidence="3 5" id="KW-0067">ATP-binding</keyword>
<dbReference type="Proteomes" id="UP000265719">
    <property type="component" value="Chromosome"/>
</dbReference>
<evidence type="ECO:0000313" key="5">
    <source>
        <dbReference type="EMBL" id="UOE21241.1"/>
    </source>
</evidence>
<evidence type="ECO:0000313" key="6">
    <source>
        <dbReference type="Proteomes" id="UP000265719"/>
    </source>
</evidence>
<evidence type="ECO:0000256" key="2">
    <source>
        <dbReference type="ARBA" id="ARBA00022741"/>
    </source>
</evidence>
<dbReference type="GO" id="GO:0016887">
    <property type="term" value="F:ATP hydrolysis activity"/>
    <property type="evidence" value="ECO:0007669"/>
    <property type="project" value="InterPro"/>
</dbReference>
<reference evidence="5" key="1">
    <citation type="submission" date="2020-10" db="EMBL/GenBank/DDBJ databases">
        <title>De novo genome project of the cellulose decomposer Thermobifida halotolerans type strain.</title>
        <authorList>
            <person name="Nagy I."/>
            <person name="Horvath B."/>
            <person name="Kukolya J."/>
            <person name="Nagy I."/>
            <person name="Orsini M."/>
        </authorList>
    </citation>
    <scope>NUCLEOTIDE SEQUENCE</scope>
    <source>
        <strain evidence="5">DSM 44931</strain>
    </source>
</reference>
<evidence type="ECO:0000256" key="4">
    <source>
        <dbReference type="SAM" id="MobiDB-lite"/>
    </source>
</evidence>
<organism evidence="5 6">
    <name type="scientific">Thermobifida halotolerans</name>
    <dbReference type="NCBI Taxonomy" id="483545"/>
    <lineage>
        <taxon>Bacteria</taxon>
        <taxon>Bacillati</taxon>
        <taxon>Actinomycetota</taxon>
        <taxon>Actinomycetes</taxon>
        <taxon>Streptosporangiales</taxon>
        <taxon>Nocardiopsidaceae</taxon>
        <taxon>Thermobifida</taxon>
    </lineage>
</organism>
<dbReference type="CDD" id="cd03219">
    <property type="entry name" value="ABC_Mj1267_LivG_branched"/>
    <property type="match status" value="1"/>
</dbReference>
<sequence>MSLLELDRTTVRYGGVTAADSVSFTVEPGSLVGLIGPNGAGKTTMIDAITGMARCSGDIRLDGQSIVSWPAHRRSRAGIVRTFQSLELFMDLTVRENLQTYARSRAGGASTDPVEYALEQMDVGWAADSYPAELSAGSARLVSVARALAASPRLLLLDEPAAGLDAGESQQFGAKLRRLVDEGVATVLLVDHDVDLIMNICDDVQVLDFGRRIASGPPEVVREDPEVARAYLGTGSDTESAESSVGGTS</sequence>
<proteinExistence type="predicted"/>
<gene>
    <name evidence="5" type="ORF">NI17_008930</name>
</gene>
<feature type="compositionally biased region" description="Polar residues" evidence="4">
    <location>
        <begin position="235"/>
        <end position="249"/>
    </location>
</feature>
<accession>A0A399G1J0</accession>
<dbReference type="SMART" id="SM00382">
    <property type="entry name" value="AAA"/>
    <property type="match status" value="1"/>
</dbReference>
<dbReference type="InterPro" id="IPR032823">
    <property type="entry name" value="BCA_ABC_TP_C"/>
</dbReference>
<dbReference type="SUPFAM" id="SSF52540">
    <property type="entry name" value="P-loop containing nucleoside triphosphate hydrolases"/>
    <property type="match status" value="1"/>
</dbReference>
<feature type="region of interest" description="Disordered" evidence="4">
    <location>
        <begin position="224"/>
        <end position="249"/>
    </location>
</feature>
<keyword evidence="2" id="KW-0547">Nucleotide-binding</keyword>
<dbReference type="InterPro" id="IPR003439">
    <property type="entry name" value="ABC_transporter-like_ATP-bd"/>
</dbReference>
<dbReference type="PROSITE" id="PS50893">
    <property type="entry name" value="ABC_TRANSPORTER_2"/>
    <property type="match status" value="1"/>
</dbReference>
<dbReference type="KEGG" id="thao:NI17_008930"/>
<dbReference type="OrthoDB" id="4350300at2"/>
<dbReference type="GO" id="GO:0005524">
    <property type="term" value="F:ATP binding"/>
    <property type="evidence" value="ECO:0007669"/>
    <property type="project" value="UniProtKB-KW"/>
</dbReference>
<dbReference type="Pfam" id="PF12399">
    <property type="entry name" value="BCA_ABC_TP_C"/>
    <property type="match status" value="1"/>
</dbReference>
<dbReference type="GO" id="GO:0005886">
    <property type="term" value="C:plasma membrane"/>
    <property type="evidence" value="ECO:0007669"/>
    <property type="project" value="TreeGrafter"/>
</dbReference>
<dbReference type="RefSeq" id="WP_068691720.1">
    <property type="nucleotide sequence ID" value="NZ_CP063196.1"/>
</dbReference>
<protein>
    <submittedName>
        <fullName evidence="5">ABC transporter ATP-binding protein</fullName>
    </submittedName>
</protein>
<dbReference type="AlphaFoldDB" id="A0A399G1J0"/>
<keyword evidence="1" id="KW-0813">Transport</keyword>
<dbReference type="EMBL" id="CP063196">
    <property type="protein sequence ID" value="UOE21241.1"/>
    <property type="molecule type" value="Genomic_DNA"/>
</dbReference>
<dbReference type="InterPro" id="IPR027417">
    <property type="entry name" value="P-loop_NTPase"/>
</dbReference>